<dbReference type="EMBL" id="MU853424">
    <property type="protein sequence ID" value="KAK4131506.1"/>
    <property type="molecule type" value="Genomic_DNA"/>
</dbReference>
<dbReference type="Proteomes" id="UP001304895">
    <property type="component" value="Unassembled WGS sequence"/>
</dbReference>
<evidence type="ECO:0000313" key="2">
    <source>
        <dbReference type="EMBL" id="KAK4131506.1"/>
    </source>
</evidence>
<feature type="region of interest" description="Disordered" evidence="1">
    <location>
        <begin position="1"/>
        <end position="134"/>
    </location>
</feature>
<proteinExistence type="predicted"/>
<reference evidence="2" key="1">
    <citation type="journal article" date="2023" name="Mol. Phylogenet. Evol.">
        <title>Genome-scale phylogeny and comparative genomics of the fungal order Sordariales.</title>
        <authorList>
            <person name="Hensen N."/>
            <person name="Bonometti L."/>
            <person name="Westerberg I."/>
            <person name="Brannstrom I.O."/>
            <person name="Guillou S."/>
            <person name="Cros-Aarteil S."/>
            <person name="Calhoun S."/>
            <person name="Haridas S."/>
            <person name="Kuo A."/>
            <person name="Mondo S."/>
            <person name="Pangilinan J."/>
            <person name="Riley R."/>
            <person name="LaButti K."/>
            <person name="Andreopoulos B."/>
            <person name="Lipzen A."/>
            <person name="Chen C."/>
            <person name="Yan M."/>
            <person name="Daum C."/>
            <person name="Ng V."/>
            <person name="Clum A."/>
            <person name="Steindorff A."/>
            <person name="Ohm R.A."/>
            <person name="Martin F."/>
            <person name="Silar P."/>
            <person name="Natvig D.O."/>
            <person name="Lalanne C."/>
            <person name="Gautier V."/>
            <person name="Ament-Velasquez S.L."/>
            <person name="Kruys A."/>
            <person name="Hutchinson M.I."/>
            <person name="Powell A.J."/>
            <person name="Barry K."/>
            <person name="Miller A.N."/>
            <person name="Grigoriev I.V."/>
            <person name="Debuchy R."/>
            <person name="Gladieux P."/>
            <person name="Hiltunen Thoren M."/>
            <person name="Johannesson H."/>
        </authorList>
    </citation>
    <scope>NUCLEOTIDE SEQUENCE</scope>
    <source>
        <strain evidence="2">CBS 123565</strain>
    </source>
</reference>
<feature type="compositionally biased region" description="Basic and acidic residues" evidence="1">
    <location>
        <begin position="23"/>
        <end position="32"/>
    </location>
</feature>
<evidence type="ECO:0000256" key="1">
    <source>
        <dbReference type="SAM" id="MobiDB-lite"/>
    </source>
</evidence>
<accession>A0AAN6UH06</accession>
<name>A0AAN6UH06_9PEZI</name>
<feature type="compositionally biased region" description="Basic residues" evidence="1">
    <location>
        <begin position="76"/>
        <end position="88"/>
    </location>
</feature>
<protein>
    <submittedName>
        <fullName evidence="2">Uncharacterized protein</fullName>
    </submittedName>
</protein>
<reference evidence="2" key="2">
    <citation type="submission" date="2023-05" db="EMBL/GenBank/DDBJ databases">
        <authorList>
            <consortium name="Lawrence Berkeley National Laboratory"/>
            <person name="Steindorff A."/>
            <person name="Hensen N."/>
            <person name="Bonometti L."/>
            <person name="Westerberg I."/>
            <person name="Brannstrom I.O."/>
            <person name="Guillou S."/>
            <person name="Cros-Aarteil S."/>
            <person name="Calhoun S."/>
            <person name="Haridas S."/>
            <person name="Kuo A."/>
            <person name="Mondo S."/>
            <person name="Pangilinan J."/>
            <person name="Riley R."/>
            <person name="Labutti K."/>
            <person name="Andreopoulos B."/>
            <person name="Lipzen A."/>
            <person name="Chen C."/>
            <person name="Yanf M."/>
            <person name="Daum C."/>
            <person name="Ng V."/>
            <person name="Clum A."/>
            <person name="Ohm R."/>
            <person name="Martin F."/>
            <person name="Silar P."/>
            <person name="Natvig D."/>
            <person name="Lalanne C."/>
            <person name="Gautier V."/>
            <person name="Ament-Velasquez S.L."/>
            <person name="Kruys A."/>
            <person name="Hutchinson M.I."/>
            <person name="Powell A.J."/>
            <person name="Barry K."/>
            <person name="Miller A.N."/>
            <person name="Grigoriev I.V."/>
            <person name="Debuchy R."/>
            <person name="Gladieux P."/>
            <person name="Thoren M.H."/>
            <person name="Johannesson H."/>
        </authorList>
    </citation>
    <scope>NUCLEOTIDE SEQUENCE</scope>
    <source>
        <strain evidence="2">CBS 123565</strain>
    </source>
</reference>
<gene>
    <name evidence="2" type="ORF">BT67DRAFT_444747</name>
</gene>
<sequence>MTTPKTATSAEKLADITPRWRRPKPDGGKETRAPSIPKGRVSKGRVMGMVVEEEIEPQPETAQDDELEDKCNPTAKKGRKSKQRRLRRLERGEDAMSMAETTPAVEDAAVNITTPAKGSSKRKRASTQTTVTAPRDRPIGKKAKAQHSINGTGLTTVATKRFVRGENSIASEYADGTFLCFLLPEQLNDVPMLKQVADVVNMAIPAPEKVQIGPLNKRTWYARLSSTERVEIYAGRILEFPHSSFKNLGLKQDMRCLLTRYNIGGPRAFICDRIGTSSDEKIQRLLAKHFGEKRFWYGAQRIMGLIYGPMRLVIFEEPGDHYRFSFKADEQSSFELRFRAVDRGNDCVACGYKHEVLTCGCWTPVSIPDGCPTRLLTRPQ</sequence>
<feature type="compositionally biased region" description="Acidic residues" evidence="1">
    <location>
        <begin position="51"/>
        <end position="68"/>
    </location>
</feature>
<evidence type="ECO:0000313" key="3">
    <source>
        <dbReference type="Proteomes" id="UP001304895"/>
    </source>
</evidence>
<comment type="caution">
    <text evidence="2">The sequence shown here is derived from an EMBL/GenBank/DDBJ whole genome shotgun (WGS) entry which is preliminary data.</text>
</comment>
<organism evidence="2 3">
    <name type="scientific">Trichocladium antarcticum</name>
    <dbReference type="NCBI Taxonomy" id="1450529"/>
    <lineage>
        <taxon>Eukaryota</taxon>
        <taxon>Fungi</taxon>
        <taxon>Dikarya</taxon>
        <taxon>Ascomycota</taxon>
        <taxon>Pezizomycotina</taxon>
        <taxon>Sordariomycetes</taxon>
        <taxon>Sordariomycetidae</taxon>
        <taxon>Sordariales</taxon>
        <taxon>Chaetomiaceae</taxon>
        <taxon>Trichocladium</taxon>
    </lineage>
</organism>
<dbReference type="AlphaFoldDB" id="A0AAN6UH06"/>
<keyword evidence="3" id="KW-1185">Reference proteome</keyword>